<dbReference type="Pfam" id="PF14602">
    <property type="entry name" value="Hexapep_2"/>
    <property type="match status" value="1"/>
</dbReference>
<reference evidence="1 2" key="1">
    <citation type="submission" date="2019-03" db="EMBL/GenBank/DDBJ databases">
        <title>Genomics of glacier-inhabiting Cryobacterium strains.</title>
        <authorList>
            <person name="Liu Q."/>
            <person name="Xin Y.-H."/>
        </authorList>
    </citation>
    <scope>NUCLEOTIDE SEQUENCE [LARGE SCALE GENOMIC DNA]</scope>
    <source>
        <strain evidence="1 2">TMT4-23</strain>
    </source>
</reference>
<keyword evidence="2" id="KW-1185">Reference proteome</keyword>
<dbReference type="InterPro" id="IPR001451">
    <property type="entry name" value="Hexapep"/>
</dbReference>
<dbReference type="RefSeq" id="WP_134363156.1">
    <property type="nucleotide sequence ID" value="NZ_SOGJ01000020.1"/>
</dbReference>
<gene>
    <name evidence="1" type="ORF">E3O65_07660</name>
</gene>
<protein>
    <recommendedName>
        <fullName evidence="3">Acyltransferase</fullName>
    </recommendedName>
</protein>
<dbReference type="InterPro" id="IPR011004">
    <property type="entry name" value="Trimer_LpxA-like_sf"/>
</dbReference>
<evidence type="ECO:0008006" key="3">
    <source>
        <dbReference type="Google" id="ProtNLM"/>
    </source>
</evidence>
<sequence length="234" mass="25158">MSQIKDVMRALAWALPASTAKNRLLRSIGHDVHPSAIARSCLVFRVSQVTMGANSRIGRWNLLKNMRTVSIGDHATIGRLNIFSSHPVYKKLYPDGAALDVGSHSFVTSRHQFDCSGSIVIGEYSSVAGHETKIVTHSIDVRRNAQAAYPVRIGSRSFVGARCLLLGGAILPDRSVLAGGSVLSRAREDALPGLWAGVPAVLRGPIDGEWFERSTTGTSRVFIPATGETVEDAL</sequence>
<accession>A0ABY2J3C3</accession>
<evidence type="ECO:0000313" key="2">
    <source>
        <dbReference type="Proteomes" id="UP000298355"/>
    </source>
</evidence>
<dbReference type="Gene3D" id="2.160.10.10">
    <property type="entry name" value="Hexapeptide repeat proteins"/>
    <property type="match status" value="1"/>
</dbReference>
<dbReference type="SUPFAM" id="SSF51161">
    <property type="entry name" value="Trimeric LpxA-like enzymes"/>
    <property type="match status" value="1"/>
</dbReference>
<name>A0ABY2J3C3_9MICO</name>
<organism evidence="1 2">
    <name type="scientific">Cryobacterium breve</name>
    <dbReference type="NCBI Taxonomy" id="1259258"/>
    <lineage>
        <taxon>Bacteria</taxon>
        <taxon>Bacillati</taxon>
        <taxon>Actinomycetota</taxon>
        <taxon>Actinomycetes</taxon>
        <taxon>Micrococcales</taxon>
        <taxon>Microbacteriaceae</taxon>
        <taxon>Cryobacterium</taxon>
    </lineage>
</organism>
<proteinExistence type="predicted"/>
<comment type="caution">
    <text evidence="1">The sequence shown here is derived from an EMBL/GenBank/DDBJ whole genome shotgun (WGS) entry which is preliminary data.</text>
</comment>
<dbReference type="Proteomes" id="UP000298355">
    <property type="component" value="Unassembled WGS sequence"/>
</dbReference>
<dbReference type="EMBL" id="SOGJ01000020">
    <property type="protein sequence ID" value="TFC98553.1"/>
    <property type="molecule type" value="Genomic_DNA"/>
</dbReference>
<evidence type="ECO:0000313" key="1">
    <source>
        <dbReference type="EMBL" id="TFC98553.1"/>
    </source>
</evidence>